<evidence type="ECO:0000259" key="2">
    <source>
        <dbReference type="Pfam" id="PF02627"/>
    </source>
</evidence>
<dbReference type="Gene3D" id="1.20.1290.10">
    <property type="entry name" value="AhpD-like"/>
    <property type="match status" value="1"/>
</dbReference>
<dbReference type="GO" id="GO:0047575">
    <property type="term" value="F:4-carboxymuconolactone decarboxylase activity"/>
    <property type="evidence" value="ECO:0007669"/>
    <property type="project" value="UniProtKB-EC"/>
</dbReference>
<dbReference type="GO" id="GO:0051920">
    <property type="term" value="F:peroxiredoxin activity"/>
    <property type="evidence" value="ECO:0007669"/>
    <property type="project" value="InterPro"/>
</dbReference>
<proteinExistence type="predicted"/>
<accession>A0A7W7KB11</accession>
<dbReference type="InterPro" id="IPR003779">
    <property type="entry name" value="CMD-like"/>
</dbReference>
<keyword evidence="4" id="KW-1185">Reference proteome</keyword>
<name>A0A7W7KB11_9SPHN</name>
<dbReference type="InterPro" id="IPR029032">
    <property type="entry name" value="AhpD-like"/>
</dbReference>
<dbReference type="PANTHER" id="PTHR33570">
    <property type="entry name" value="4-CARBOXYMUCONOLACTONE DECARBOXYLASE FAMILY PROTEIN"/>
    <property type="match status" value="1"/>
</dbReference>
<organism evidence="3 4">
    <name type="scientific">Novosphingobium chloroacetimidivorans</name>
    <dbReference type="NCBI Taxonomy" id="1428314"/>
    <lineage>
        <taxon>Bacteria</taxon>
        <taxon>Pseudomonadati</taxon>
        <taxon>Pseudomonadota</taxon>
        <taxon>Alphaproteobacteria</taxon>
        <taxon>Sphingomonadales</taxon>
        <taxon>Sphingomonadaceae</taxon>
        <taxon>Novosphingobium</taxon>
    </lineage>
</organism>
<gene>
    <name evidence="3" type="ORF">HNO88_002194</name>
</gene>
<keyword evidence="3" id="KW-0456">Lyase</keyword>
<dbReference type="InterPro" id="IPR052512">
    <property type="entry name" value="4CMD/NDH-1_regulator"/>
</dbReference>
<dbReference type="EC" id="4.1.1.44" evidence="3"/>
<comment type="caution">
    <text evidence="3">The sequence shown here is derived from an EMBL/GenBank/DDBJ whole genome shotgun (WGS) entry which is preliminary data.</text>
</comment>
<feature type="region of interest" description="Disordered" evidence="1">
    <location>
        <begin position="1"/>
        <end position="26"/>
    </location>
</feature>
<dbReference type="Pfam" id="PF02627">
    <property type="entry name" value="CMD"/>
    <property type="match status" value="1"/>
</dbReference>
<evidence type="ECO:0000256" key="1">
    <source>
        <dbReference type="SAM" id="MobiDB-lite"/>
    </source>
</evidence>
<dbReference type="EMBL" id="JACHLR010000008">
    <property type="protein sequence ID" value="MBB4858868.1"/>
    <property type="molecule type" value="Genomic_DNA"/>
</dbReference>
<dbReference type="RefSeq" id="WP_184244950.1">
    <property type="nucleotide sequence ID" value="NZ_JACHLR010000008.1"/>
</dbReference>
<dbReference type="AlphaFoldDB" id="A0A7W7KB11"/>
<dbReference type="PANTHER" id="PTHR33570:SF2">
    <property type="entry name" value="CARBOXYMUCONOLACTONE DECARBOXYLASE-LIKE DOMAIN-CONTAINING PROTEIN"/>
    <property type="match status" value="1"/>
</dbReference>
<dbReference type="SUPFAM" id="SSF69118">
    <property type="entry name" value="AhpD-like"/>
    <property type="match status" value="2"/>
</dbReference>
<reference evidence="3 4" key="1">
    <citation type="submission" date="2020-08" db="EMBL/GenBank/DDBJ databases">
        <title>Functional genomics of gut bacteria from endangered species of beetles.</title>
        <authorList>
            <person name="Carlos-Shanley C."/>
        </authorList>
    </citation>
    <scope>NUCLEOTIDE SEQUENCE [LARGE SCALE GENOMIC DNA]</scope>
    <source>
        <strain evidence="3 4">S00245</strain>
    </source>
</reference>
<feature type="domain" description="Carboxymuconolactone decarboxylase-like" evidence="2">
    <location>
        <begin position="34"/>
        <end position="105"/>
    </location>
</feature>
<sequence length="260" mass="28988">MTMLTPEDRTARGLATEAEVTARTANEPSTLLEESWRDFVYAEVWSRPGLPRRPRFLVAIATAVTCNFEDSRIDDFVRGALVGKHISLAELREAALHLAVYAGWGNGGRLDRSVSRVAAELGLPPAEVPPIRAEAWDPEVRSRNGHNEFDKVMTFPPGPPNTPYLEGINNFVFGEMWCRRGLDEASRRWITLVGVCESGAEIPIRSHIHAAMASGNCQPEEMLEFVLQYGTHAGWPKASRMQMVILEMIEKVKKGLPWHG</sequence>
<evidence type="ECO:0000313" key="3">
    <source>
        <dbReference type="EMBL" id="MBB4858868.1"/>
    </source>
</evidence>
<evidence type="ECO:0000313" key="4">
    <source>
        <dbReference type="Proteomes" id="UP000555448"/>
    </source>
</evidence>
<protein>
    <submittedName>
        <fullName evidence="3">4-carboxymuconolactone decarboxylase</fullName>
        <ecNumber evidence="3">4.1.1.44</ecNumber>
    </submittedName>
</protein>
<dbReference type="Proteomes" id="UP000555448">
    <property type="component" value="Unassembled WGS sequence"/>
</dbReference>
<feature type="compositionally biased region" description="Basic and acidic residues" evidence="1">
    <location>
        <begin position="1"/>
        <end position="11"/>
    </location>
</feature>